<protein>
    <submittedName>
        <fullName evidence="1">Uncharacterized protein</fullName>
    </submittedName>
</protein>
<comment type="caution">
    <text evidence="1">The sequence shown here is derived from an EMBL/GenBank/DDBJ whole genome shotgun (WGS) entry which is preliminary data.</text>
</comment>
<dbReference type="PANTHER" id="PTHR35312">
    <property type="entry name" value="OS07G0641800 PROTEIN"/>
    <property type="match status" value="1"/>
</dbReference>
<name>A0AAV3NKX2_LITER</name>
<dbReference type="Proteomes" id="UP001454036">
    <property type="component" value="Unassembled WGS sequence"/>
</dbReference>
<dbReference type="AlphaFoldDB" id="A0AAV3NKX2"/>
<reference evidence="1 2" key="1">
    <citation type="submission" date="2024-01" db="EMBL/GenBank/DDBJ databases">
        <title>The complete chloroplast genome sequence of Lithospermum erythrorhizon: insights into the phylogenetic relationship among Boraginaceae species and the maternal lineages of purple gromwells.</title>
        <authorList>
            <person name="Okada T."/>
            <person name="Watanabe K."/>
        </authorList>
    </citation>
    <scope>NUCLEOTIDE SEQUENCE [LARGE SCALE GENOMIC DNA]</scope>
</reference>
<proteinExistence type="predicted"/>
<dbReference type="EMBL" id="BAABME010000115">
    <property type="protein sequence ID" value="GAA0139741.1"/>
    <property type="molecule type" value="Genomic_DNA"/>
</dbReference>
<gene>
    <name evidence="1" type="ORF">LIER_01228</name>
</gene>
<accession>A0AAV3NKX2</accession>
<dbReference type="PANTHER" id="PTHR35312:SF1">
    <property type="entry name" value="OS07G0641800 PROTEIN"/>
    <property type="match status" value="1"/>
</dbReference>
<evidence type="ECO:0000313" key="1">
    <source>
        <dbReference type="EMBL" id="GAA0139741.1"/>
    </source>
</evidence>
<keyword evidence="2" id="KW-1185">Reference proteome</keyword>
<evidence type="ECO:0000313" key="2">
    <source>
        <dbReference type="Proteomes" id="UP001454036"/>
    </source>
</evidence>
<sequence length="113" mass="12886">MDEHEFRSALELFPIVRPRDFHFDSGASSQSSSHKTRNVEATAFQDSDWGNSDIKIQGYQDAFWNKLKAAAEKKVGTTDAERFCKAFKQVYEKLVYEELSQDAAQSLMNLTIS</sequence>
<organism evidence="1 2">
    <name type="scientific">Lithospermum erythrorhizon</name>
    <name type="common">Purple gromwell</name>
    <name type="synonym">Lithospermum officinale var. erythrorhizon</name>
    <dbReference type="NCBI Taxonomy" id="34254"/>
    <lineage>
        <taxon>Eukaryota</taxon>
        <taxon>Viridiplantae</taxon>
        <taxon>Streptophyta</taxon>
        <taxon>Embryophyta</taxon>
        <taxon>Tracheophyta</taxon>
        <taxon>Spermatophyta</taxon>
        <taxon>Magnoliopsida</taxon>
        <taxon>eudicotyledons</taxon>
        <taxon>Gunneridae</taxon>
        <taxon>Pentapetalae</taxon>
        <taxon>asterids</taxon>
        <taxon>lamiids</taxon>
        <taxon>Boraginales</taxon>
        <taxon>Boraginaceae</taxon>
        <taxon>Boraginoideae</taxon>
        <taxon>Lithospermeae</taxon>
        <taxon>Lithospermum</taxon>
    </lineage>
</organism>